<keyword evidence="2" id="KW-1185">Reference proteome</keyword>
<evidence type="ECO:0000313" key="2">
    <source>
        <dbReference type="Proteomes" id="UP000596742"/>
    </source>
</evidence>
<evidence type="ECO:0008006" key="3">
    <source>
        <dbReference type="Google" id="ProtNLM"/>
    </source>
</evidence>
<protein>
    <recommendedName>
        <fullName evidence="3">DZIP3-like HEPN domain-containing protein</fullName>
    </recommendedName>
</protein>
<name>A0A8B6BMN0_MYTGA</name>
<proteinExistence type="predicted"/>
<dbReference type="SUPFAM" id="SSF63829">
    <property type="entry name" value="Calcium-dependent phosphotriesterase"/>
    <property type="match status" value="1"/>
</dbReference>
<dbReference type="OrthoDB" id="6067750at2759"/>
<gene>
    <name evidence="1" type="ORF">MGAL_10B070627</name>
</gene>
<dbReference type="Proteomes" id="UP000596742">
    <property type="component" value="Unassembled WGS sequence"/>
</dbReference>
<evidence type="ECO:0000313" key="1">
    <source>
        <dbReference type="EMBL" id="VDH92524.1"/>
    </source>
</evidence>
<sequence>MDVEDRRRYFIVGSLILEIVQPLFRTRLENDYSSKGIGSLQAFLNTLPVLHTLFHLRHRNAYCCKDNFNCRNHSKLPLIYCQWGLLYTENPSQPGHNCHCKFIANPVQLNELDISLTSLVLLNCCNLQQAENNAVHKLRRYKNDYLSHNTECKITETEYKSMWTDLTNFVLQLDPNKQDDIIRIEKRPLDERLCIKYSTDLLNIHKKLNEIVTGIEGIDSAVQELLSYQRNEATCQYCKKRLIEHGIDERKTSPYTLGQNIFYPHHQIDLTSKFSSLLQRTTLDVVMMDDGRLVFCSSFPFRLLISNTEGLEIEVIPGYVDGSCLTAVNSSTVAVIDNHALSYPIIDLYDINIKDKIESVSLQGYEHTYDMTMIDDKLLVGADMNLLIIDYQTGAILQSIGIHCHPWGINVSGNKIFFSEEYENNIYWYSFTDDKIHTLTLPSIPFPMTTLRDGSLFVLCEDGSIQHVSSDGKQFKTLEKDQSQVFSYAGRIRYNSKQKKMVAYSSRFGMTILHEL</sequence>
<comment type="caution">
    <text evidence="1">The sequence shown here is derived from an EMBL/GenBank/DDBJ whole genome shotgun (WGS) entry which is preliminary data.</text>
</comment>
<organism evidence="1 2">
    <name type="scientific">Mytilus galloprovincialis</name>
    <name type="common">Mediterranean mussel</name>
    <dbReference type="NCBI Taxonomy" id="29158"/>
    <lineage>
        <taxon>Eukaryota</taxon>
        <taxon>Metazoa</taxon>
        <taxon>Spiralia</taxon>
        <taxon>Lophotrochozoa</taxon>
        <taxon>Mollusca</taxon>
        <taxon>Bivalvia</taxon>
        <taxon>Autobranchia</taxon>
        <taxon>Pteriomorphia</taxon>
        <taxon>Mytilida</taxon>
        <taxon>Mytiloidea</taxon>
        <taxon>Mytilidae</taxon>
        <taxon>Mytilinae</taxon>
        <taxon>Mytilus</taxon>
    </lineage>
</organism>
<dbReference type="EMBL" id="UYJE01000346">
    <property type="protein sequence ID" value="VDH92524.1"/>
    <property type="molecule type" value="Genomic_DNA"/>
</dbReference>
<accession>A0A8B6BMN0</accession>
<reference evidence="1" key="1">
    <citation type="submission" date="2018-11" db="EMBL/GenBank/DDBJ databases">
        <authorList>
            <person name="Alioto T."/>
            <person name="Alioto T."/>
        </authorList>
    </citation>
    <scope>NUCLEOTIDE SEQUENCE</scope>
</reference>
<dbReference type="AlphaFoldDB" id="A0A8B6BMN0"/>